<accession>A0A0X3NMB2</accession>
<dbReference type="PANTHER" id="PTHR48021:SF1">
    <property type="entry name" value="GH07001P-RELATED"/>
    <property type="match status" value="1"/>
</dbReference>
<keyword evidence="4 5" id="KW-0472">Membrane</keyword>
<dbReference type="SUPFAM" id="SSF103473">
    <property type="entry name" value="MFS general substrate transporter"/>
    <property type="match status" value="1"/>
</dbReference>
<evidence type="ECO:0000256" key="4">
    <source>
        <dbReference type="ARBA" id="ARBA00023136"/>
    </source>
</evidence>
<feature type="transmembrane region" description="Helical" evidence="5">
    <location>
        <begin position="437"/>
        <end position="455"/>
    </location>
</feature>
<dbReference type="GO" id="GO:0022857">
    <property type="term" value="F:transmembrane transporter activity"/>
    <property type="evidence" value="ECO:0007669"/>
    <property type="project" value="InterPro"/>
</dbReference>
<dbReference type="InterPro" id="IPR020846">
    <property type="entry name" value="MFS_dom"/>
</dbReference>
<sequence length="476" mass="51846">MMSHKLERLTLTYQERFAASIKRKLLSARLYFTVISILLASVTGGVTLGYSSSVSAQLLLPDFILAFFSSVINLGALIGSLFVGPLLTFKGRRATLRFSTLPALLGWFMIYSSKGLSPPSEPTNGLITLLLLGRILTGVAAGMLLATASVFLVEVAPLSQRGQIGSFAQFGIVAGICIAYAFGMYKTWFETAMLMLLPTAGLFILCFYLPESPVWLFRNGNRKLALSNLSWLRGDRSVAIDELSASVATNDSGANESQLGLVSLIFPCTAVLPELRSRLRMAINLMIFQQLTGVNAITFYTEPLCQKFVPISQSARCAFSLGLAQLVFSLIACLFIDRFPRRVLMLSTGVIMSISLVLFALGQQFPKLIPVSPIVSLIFFLFGYCCGWGPLAMLITLELFPVSQRGPAGGAAVATSWIASFVVTQTCKLLINVFGEFFTFFSYALFTAAGSVYFMRHLPETNQACLSFRAPTPIPV</sequence>
<dbReference type="AlphaFoldDB" id="A0A0X3NMB2"/>
<dbReference type="InterPro" id="IPR050549">
    <property type="entry name" value="MFS_Trehalose_Transporter"/>
</dbReference>
<feature type="domain" description="Major facilitator superfamily (MFS) profile" evidence="6">
    <location>
        <begin position="29"/>
        <end position="462"/>
    </location>
</feature>
<feature type="transmembrane region" description="Helical" evidence="5">
    <location>
        <begin position="94"/>
        <end position="111"/>
    </location>
</feature>
<reference evidence="7" key="1">
    <citation type="submission" date="2016-01" db="EMBL/GenBank/DDBJ databases">
        <title>Reference transcriptome for the parasite Schistocephalus solidus: insights into the molecular evolution of parasitism.</title>
        <authorList>
            <person name="Hebert F.O."/>
            <person name="Grambauer S."/>
            <person name="Barber I."/>
            <person name="Landry C.R."/>
            <person name="Aubin-Horth N."/>
        </authorList>
    </citation>
    <scope>NUCLEOTIDE SEQUENCE</scope>
</reference>
<name>A0A0X3NMB2_SCHSO</name>
<dbReference type="InterPro" id="IPR003663">
    <property type="entry name" value="Sugar/inositol_transpt"/>
</dbReference>
<dbReference type="EMBL" id="GEEE01022151">
    <property type="protein sequence ID" value="JAP41074.1"/>
    <property type="molecule type" value="Transcribed_RNA"/>
</dbReference>
<feature type="transmembrane region" description="Helical" evidence="5">
    <location>
        <begin position="63"/>
        <end position="87"/>
    </location>
</feature>
<evidence type="ECO:0000256" key="1">
    <source>
        <dbReference type="ARBA" id="ARBA00004141"/>
    </source>
</evidence>
<evidence type="ECO:0000256" key="5">
    <source>
        <dbReference type="SAM" id="Phobius"/>
    </source>
</evidence>
<dbReference type="InterPro" id="IPR005829">
    <property type="entry name" value="Sugar_transporter_CS"/>
</dbReference>
<dbReference type="PRINTS" id="PR00171">
    <property type="entry name" value="SUGRTRNSPORT"/>
</dbReference>
<dbReference type="InterPro" id="IPR005828">
    <property type="entry name" value="MFS_sugar_transport-like"/>
</dbReference>
<keyword evidence="2 5" id="KW-0812">Transmembrane</keyword>
<feature type="transmembrane region" description="Helical" evidence="5">
    <location>
        <begin position="313"/>
        <end position="336"/>
    </location>
</feature>
<dbReference type="Gene3D" id="1.20.1250.20">
    <property type="entry name" value="MFS general substrate transporter like domains"/>
    <property type="match status" value="1"/>
</dbReference>
<evidence type="ECO:0000259" key="6">
    <source>
        <dbReference type="PROSITE" id="PS50850"/>
    </source>
</evidence>
<proteinExistence type="predicted"/>
<keyword evidence="7" id="KW-0762">Sugar transport</keyword>
<dbReference type="GO" id="GO:0016020">
    <property type="term" value="C:membrane"/>
    <property type="evidence" value="ECO:0007669"/>
    <property type="project" value="UniProtKB-SubCell"/>
</dbReference>
<feature type="transmembrane region" description="Helical" evidence="5">
    <location>
        <begin position="343"/>
        <end position="362"/>
    </location>
</feature>
<feature type="transmembrane region" description="Helical" evidence="5">
    <location>
        <begin position="131"/>
        <end position="152"/>
    </location>
</feature>
<comment type="subcellular location">
    <subcellularLocation>
        <location evidence="1">Membrane</location>
        <topology evidence="1">Multi-pass membrane protein</topology>
    </subcellularLocation>
</comment>
<feature type="transmembrane region" description="Helical" evidence="5">
    <location>
        <begin position="409"/>
        <end position="431"/>
    </location>
</feature>
<evidence type="ECO:0000313" key="7">
    <source>
        <dbReference type="EMBL" id="JAP41074.1"/>
    </source>
</evidence>
<feature type="transmembrane region" description="Helical" evidence="5">
    <location>
        <begin position="164"/>
        <end position="182"/>
    </location>
</feature>
<keyword evidence="7" id="KW-0813">Transport</keyword>
<dbReference type="Pfam" id="PF00083">
    <property type="entry name" value="Sugar_tr"/>
    <property type="match status" value="1"/>
</dbReference>
<organism evidence="7">
    <name type="scientific">Schistocephalus solidus</name>
    <name type="common">Tapeworm</name>
    <dbReference type="NCBI Taxonomy" id="70667"/>
    <lineage>
        <taxon>Eukaryota</taxon>
        <taxon>Metazoa</taxon>
        <taxon>Spiralia</taxon>
        <taxon>Lophotrochozoa</taxon>
        <taxon>Platyhelminthes</taxon>
        <taxon>Cestoda</taxon>
        <taxon>Eucestoda</taxon>
        <taxon>Diphyllobothriidea</taxon>
        <taxon>Diphyllobothriidae</taxon>
        <taxon>Schistocephalus</taxon>
    </lineage>
</organism>
<dbReference type="PANTHER" id="PTHR48021">
    <property type="match status" value="1"/>
</dbReference>
<keyword evidence="3 5" id="KW-1133">Transmembrane helix</keyword>
<dbReference type="InterPro" id="IPR036259">
    <property type="entry name" value="MFS_trans_sf"/>
</dbReference>
<feature type="transmembrane region" description="Helical" evidence="5">
    <location>
        <begin position="188"/>
        <end position="209"/>
    </location>
</feature>
<dbReference type="PROSITE" id="PS00217">
    <property type="entry name" value="SUGAR_TRANSPORT_2"/>
    <property type="match status" value="1"/>
</dbReference>
<evidence type="ECO:0000256" key="2">
    <source>
        <dbReference type="ARBA" id="ARBA00022692"/>
    </source>
</evidence>
<protein>
    <submittedName>
        <fullName evidence="7">Sugar transporter ERD6-like 6</fullName>
    </submittedName>
</protein>
<gene>
    <name evidence="7" type="primary">ERDL6</name>
    <name evidence="7" type="ORF">TR100947</name>
</gene>
<dbReference type="PROSITE" id="PS50850">
    <property type="entry name" value="MFS"/>
    <property type="match status" value="1"/>
</dbReference>
<evidence type="ECO:0000256" key="3">
    <source>
        <dbReference type="ARBA" id="ARBA00022989"/>
    </source>
</evidence>
<feature type="transmembrane region" description="Helical" evidence="5">
    <location>
        <begin position="374"/>
        <end position="397"/>
    </location>
</feature>
<feature type="transmembrane region" description="Helical" evidence="5">
    <location>
        <begin position="30"/>
        <end position="51"/>
    </location>
</feature>